<keyword evidence="2 13" id="KW-0963">Cytoplasm</keyword>
<dbReference type="PANTHER" id="PTHR20836">
    <property type="entry name" value="DIHYDRODIPICOLINATE REDUCTASE"/>
    <property type="match status" value="1"/>
</dbReference>
<dbReference type="GO" id="GO:0008839">
    <property type="term" value="F:4-hydroxy-tetrahydrodipicolinate reductase"/>
    <property type="evidence" value="ECO:0007669"/>
    <property type="project" value="UniProtKB-EC"/>
</dbReference>
<dbReference type="NCBIfam" id="TIGR00036">
    <property type="entry name" value="dapB"/>
    <property type="match status" value="1"/>
</dbReference>
<comment type="subcellular location">
    <subcellularLocation>
        <location evidence="13">Cytoplasm</location>
    </subcellularLocation>
</comment>
<dbReference type="Pfam" id="PF05173">
    <property type="entry name" value="DapB_C"/>
    <property type="match status" value="1"/>
</dbReference>
<dbReference type="InterPro" id="IPR023940">
    <property type="entry name" value="DHDPR_bac"/>
</dbReference>
<name>A0ABY7YT08_9HYPH</name>
<dbReference type="EMBL" id="CP118246">
    <property type="protein sequence ID" value="WDR04327.1"/>
    <property type="molecule type" value="Genomic_DNA"/>
</dbReference>
<keyword evidence="5 13" id="KW-0220">Diaminopimelate biosynthesis</keyword>
<feature type="binding site" evidence="13">
    <location>
        <position position="155"/>
    </location>
    <ligand>
        <name>(S)-2,3,4,5-tetrahydrodipicolinate</name>
        <dbReference type="ChEBI" id="CHEBI:16845"/>
    </ligand>
</feature>
<dbReference type="Gene3D" id="3.30.360.10">
    <property type="entry name" value="Dihydrodipicolinate Reductase, domain 2"/>
    <property type="match status" value="1"/>
</dbReference>
<comment type="pathway">
    <text evidence="9 13">Amino-acid biosynthesis; L-lysine biosynthesis via DAP pathway; (S)-tetrahydrodipicolinate from L-aspartate: step 4/4.</text>
</comment>
<evidence type="ECO:0000256" key="4">
    <source>
        <dbReference type="ARBA" id="ARBA00022857"/>
    </source>
</evidence>
<proteinExistence type="inferred from homology"/>
<dbReference type="HAMAP" id="MF_00102">
    <property type="entry name" value="DapB"/>
    <property type="match status" value="1"/>
</dbReference>
<feature type="binding site" evidence="13">
    <location>
        <begin position="7"/>
        <end position="12"/>
    </location>
    <ligand>
        <name>NAD(+)</name>
        <dbReference type="ChEBI" id="CHEBI:57540"/>
    </ligand>
</feature>
<dbReference type="Gene3D" id="3.40.50.720">
    <property type="entry name" value="NAD(P)-binding Rossmann-like Domain"/>
    <property type="match status" value="1"/>
</dbReference>
<evidence type="ECO:0000256" key="5">
    <source>
        <dbReference type="ARBA" id="ARBA00022915"/>
    </source>
</evidence>
<feature type="active site" description="Proton donor/acceptor" evidence="13">
    <location>
        <position position="154"/>
    </location>
</feature>
<evidence type="ECO:0000256" key="12">
    <source>
        <dbReference type="ARBA" id="ARBA00049396"/>
    </source>
</evidence>
<keyword evidence="6 13" id="KW-0560">Oxidoreductase</keyword>
<evidence type="ECO:0000256" key="8">
    <source>
        <dbReference type="ARBA" id="ARBA00023154"/>
    </source>
</evidence>
<keyword evidence="4 13" id="KW-0521">NADP</keyword>
<evidence type="ECO:0000256" key="6">
    <source>
        <dbReference type="ARBA" id="ARBA00023002"/>
    </source>
</evidence>
<keyword evidence="7 13" id="KW-0520">NAD</keyword>
<comment type="similarity">
    <text evidence="1 13">Belongs to the DapB family.</text>
</comment>
<evidence type="ECO:0000256" key="2">
    <source>
        <dbReference type="ARBA" id="ARBA00022490"/>
    </source>
</evidence>
<dbReference type="PIRSF" id="PIRSF000161">
    <property type="entry name" value="DHPR"/>
    <property type="match status" value="1"/>
</dbReference>
<evidence type="ECO:0000313" key="17">
    <source>
        <dbReference type="Proteomes" id="UP001220530"/>
    </source>
</evidence>
<comment type="subunit">
    <text evidence="13">Homotetramer.</text>
</comment>
<dbReference type="RefSeq" id="WP_282220709.1">
    <property type="nucleotide sequence ID" value="NZ_CP118246.1"/>
</dbReference>
<feature type="domain" description="Dihydrodipicolinate reductase C-terminal" evidence="15">
    <location>
        <begin position="128"/>
        <end position="263"/>
    </location>
</feature>
<evidence type="ECO:0000259" key="14">
    <source>
        <dbReference type="Pfam" id="PF01113"/>
    </source>
</evidence>
<feature type="binding site" evidence="13">
    <location>
        <begin position="97"/>
        <end position="99"/>
    </location>
    <ligand>
        <name>NAD(+)</name>
        <dbReference type="ChEBI" id="CHEBI:57540"/>
    </ligand>
</feature>
<feature type="domain" description="Dihydrodipicolinate reductase N-terminal" evidence="14">
    <location>
        <begin position="1"/>
        <end position="125"/>
    </location>
</feature>
<sequence>MKIVIVGAGGRMGAANIRAVTDLDGVVLHGAVDRAGTDAIGKDAGSFAGIDPLGVFISDNIEAALEGADAVIDFTIPAASVALAAQTGARGLVHIIGTTGCSPEQDATIAGAGKAGGRIVKSGNFSMGVTLLANLVRKASAALLTYDIEILEMHHNKKVDAPSGTALLLGEAAAEGRDIKLGDHAVRVRDGHTGAREPGSIGFATLRGGTVVGEHSVIFAGPSERLELAHRAEDRAIFANGAARAALWARDQKPGLYGMDDVLGLTH</sequence>
<evidence type="ECO:0000256" key="7">
    <source>
        <dbReference type="ARBA" id="ARBA00023027"/>
    </source>
</evidence>
<evidence type="ECO:0000256" key="1">
    <source>
        <dbReference type="ARBA" id="ARBA00006642"/>
    </source>
</evidence>
<accession>A0ABY7YT08</accession>
<evidence type="ECO:0000256" key="13">
    <source>
        <dbReference type="HAMAP-Rule" id="MF_00102"/>
    </source>
</evidence>
<dbReference type="InterPro" id="IPR000846">
    <property type="entry name" value="DapB_N"/>
</dbReference>
<keyword evidence="17" id="KW-1185">Reference proteome</keyword>
<dbReference type="SUPFAM" id="SSF51735">
    <property type="entry name" value="NAD(P)-binding Rossmann-fold domains"/>
    <property type="match status" value="1"/>
</dbReference>
<reference evidence="16 17" key="1">
    <citation type="submission" date="2023-02" db="EMBL/GenBank/DDBJ databases">
        <title>Devosia algicola sp. nov., isolated from the phycosphere of marine algae.</title>
        <authorList>
            <person name="Kim J.M."/>
            <person name="Lee J.K."/>
            <person name="Choi B.J."/>
            <person name="Bayburt H."/>
            <person name="Jeon C.O."/>
        </authorList>
    </citation>
    <scope>NUCLEOTIDE SEQUENCE [LARGE SCALE GENOMIC DNA]</scope>
    <source>
        <strain evidence="16 17">G20-9</strain>
    </source>
</reference>
<evidence type="ECO:0000256" key="10">
    <source>
        <dbReference type="ARBA" id="ARBA00038983"/>
    </source>
</evidence>
<feature type="binding site" evidence="13">
    <location>
        <begin position="164"/>
        <end position="165"/>
    </location>
    <ligand>
        <name>(S)-2,3,4,5-tetrahydrodipicolinate</name>
        <dbReference type="ChEBI" id="CHEBI:16845"/>
    </ligand>
</feature>
<protein>
    <recommendedName>
        <fullName evidence="10 13">4-hydroxy-tetrahydrodipicolinate reductase</fullName>
        <shortName evidence="13">HTPA reductase</shortName>
        <ecNumber evidence="10 13">1.17.1.8</ecNumber>
    </recommendedName>
</protein>
<gene>
    <name evidence="13 16" type="primary">dapB</name>
    <name evidence="16" type="ORF">PSQ19_13955</name>
</gene>
<dbReference type="InterPro" id="IPR022663">
    <property type="entry name" value="DapB_C"/>
</dbReference>
<evidence type="ECO:0000256" key="3">
    <source>
        <dbReference type="ARBA" id="ARBA00022605"/>
    </source>
</evidence>
<feature type="binding site" evidence="13">
    <location>
        <position position="34"/>
    </location>
    <ligand>
        <name>NADP(+)</name>
        <dbReference type="ChEBI" id="CHEBI:58349"/>
    </ligand>
</feature>
<dbReference type="PANTHER" id="PTHR20836:SF0">
    <property type="entry name" value="4-HYDROXY-TETRAHYDRODIPICOLINATE REDUCTASE 1, CHLOROPLASTIC-RELATED"/>
    <property type="match status" value="1"/>
</dbReference>
<comment type="catalytic activity">
    <reaction evidence="12 13">
        <text>(S)-2,3,4,5-tetrahydrodipicolinate + NAD(+) + H2O = (2S,4S)-4-hydroxy-2,3,4,5-tetrahydrodipicolinate + NADH + H(+)</text>
        <dbReference type="Rhea" id="RHEA:35323"/>
        <dbReference type="ChEBI" id="CHEBI:15377"/>
        <dbReference type="ChEBI" id="CHEBI:15378"/>
        <dbReference type="ChEBI" id="CHEBI:16845"/>
        <dbReference type="ChEBI" id="CHEBI:57540"/>
        <dbReference type="ChEBI" id="CHEBI:57945"/>
        <dbReference type="ChEBI" id="CHEBI:67139"/>
        <dbReference type="EC" id="1.17.1.8"/>
    </reaction>
</comment>
<comment type="caution">
    <text evidence="13">Was originally thought to be a dihydrodipicolinate reductase (DHDPR), catalyzing the conversion of dihydrodipicolinate to tetrahydrodipicolinate. However, it was shown in E.coli that the substrate of the enzymatic reaction is not dihydrodipicolinate (DHDP) but in fact (2S,4S)-4-hydroxy-2,3,4,5-tetrahydrodipicolinic acid (HTPA), the product released by the DapA-catalyzed reaction.</text>
</comment>
<dbReference type="EC" id="1.17.1.8" evidence="10 13"/>
<keyword evidence="8 13" id="KW-0457">Lysine biosynthesis</keyword>
<comment type="catalytic activity">
    <reaction evidence="11 13">
        <text>(S)-2,3,4,5-tetrahydrodipicolinate + NADP(+) + H2O = (2S,4S)-4-hydroxy-2,3,4,5-tetrahydrodipicolinate + NADPH + H(+)</text>
        <dbReference type="Rhea" id="RHEA:35331"/>
        <dbReference type="ChEBI" id="CHEBI:15377"/>
        <dbReference type="ChEBI" id="CHEBI:15378"/>
        <dbReference type="ChEBI" id="CHEBI:16845"/>
        <dbReference type="ChEBI" id="CHEBI:57783"/>
        <dbReference type="ChEBI" id="CHEBI:58349"/>
        <dbReference type="ChEBI" id="CHEBI:67139"/>
        <dbReference type="EC" id="1.17.1.8"/>
    </reaction>
</comment>
<evidence type="ECO:0000256" key="9">
    <source>
        <dbReference type="ARBA" id="ARBA00037922"/>
    </source>
</evidence>
<evidence type="ECO:0000259" key="15">
    <source>
        <dbReference type="Pfam" id="PF05173"/>
    </source>
</evidence>
<comment type="function">
    <text evidence="13">Catalyzes the conversion of 4-hydroxy-tetrahydrodipicolinate (HTPA) to tetrahydrodipicolinate.</text>
</comment>
<feature type="active site" description="Proton donor" evidence="13">
    <location>
        <position position="158"/>
    </location>
</feature>
<dbReference type="Pfam" id="PF01113">
    <property type="entry name" value="DapB_N"/>
    <property type="match status" value="1"/>
</dbReference>
<evidence type="ECO:0000313" key="16">
    <source>
        <dbReference type="EMBL" id="WDR04327.1"/>
    </source>
</evidence>
<evidence type="ECO:0000256" key="11">
    <source>
        <dbReference type="ARBA" id="ARBA00049080"/>
    </source>
</evidence>
<organism evidence="16 17">
    <name type="scientific">Devosia algicola</name>
    <dbReference type="NCBI Taxonomy" id="3026418"/>
    <lineage>
        <taxon>Bacteria</taxon>
        <taxon>Pseudomonadati</taxon>
        <taxon>Pseudomonadota</taxon>
        <taxon>Alphaproteobacteria</taxon>
        <taxon>Hyphomicrobiales</taxon>
        <taxon>Devosiaceae</taxon>
        <taxon>Devosia</taxon>
    </lineage>
</organism>
<dbReference type="InterPro" id="IPR036291">
    <property type="entry name" value="NAD(P)-bd_dom_sf"/>
</dbReference>
<feature type="binding site" evidence="13">
    <location>
        <position position="33"/>
    </location>
    <ligand>
        <name>NAD(+)</name>
        <dbReference type="ChEBI" id="CHEBI:57540"/>
    </ligand>
</feature>
<dbReference type="Proteomes" id="UP001220530">
    <property type="component" value="Chromosome"/>
</dbReference>
<feature type="binding site" evidence="13">
    <location>
        <begin position="122"/>
        <end position="125"/>
    </location>
    <ligand>
        <name>NAD(+)</name>
        <dbReference type="ChEBI" id="CHEBI:57540"/>
    </ligand>
</feature>
<dbReference type="CDD" id="cd02274">
    <property type="entry name" value="DHDPR_N"/>
    <property type="match status" value="1"/>
</dbReference>
<dbReference type="InterPro" id="IPR022664">
    <property type="entry name" value="DapB_N_CS"/>
</dbReference>
<dbReference type="SUPFAM" id="SSF55347">
    <property type="entry name" value="Glyceraldehyde-3-phosphate dehydrogenase-like, C-terminal domain"/>
    <property type="match status" value="1"/>
</dbReference>
<keyword evidence="3 13" id="KW-0028">Amino-acid biosynthesis</keyword>
<dbReference type="PROSITE" id="PS01298">
    <property type="entry name" value="DAPB"/>
    <property type="match status" value="1"/>
</dbReference>